<evidence type="ECO:0000256" key="1">
    <source>
        <dbReference type="SAM" id="Coils"/>
    </source>
</evidence>
<keyword evidence="2" id="KW-0812">Transmembrane</keyword>
<keyword evidence="1" id="KW-0175">Coiled coil</keyword>
<comment type="caution">
    <text evidence="3">The sequence shown here is derived from an EMBL/GenBank/DDBJ whole genome shotgun (WGS) entry which is preliminary data.</text>
</comment>
<dbReference type="EMBL" id="JAJKFW010000064">
    <property type="protein sequence ID" value="MCC9645182.1"/>
    <property type="molecule type" value="Genomic_DNA"/>
</dbReference>
<dbReference type="Gene3D" id="3.40.50.410">
    <property type="entry name" value="von Willebrand factor, type A domain"/>
    <property type="match status" value="1"/>
</dbReference>
<name>A0ABS8NNP9_9BACT</name>
<keyword evidence="2" id="KW-1133">Transmembrane helix</keyword>
<gene>
    <name evidence="3" type="ORF">LOC71_23125</name>
</gene>
<organism evidence="3 4">
    <name type="scientific">Rhodopirellula halodulae</name>
    <dbReference type="NCBI Taxonomy" id="2894198"/>
    <lineage>
        <taxon>Bacteria</taxon>
        <taxon>Pseudomonadati</taxon>
        <taxon>Planctomycetota</taxon>
        <taxon>Planctomycetia</taxon>
        <taxon>Pirellulales</taxon>
        <taxon>Pirellulaceae</taxon>
        <taxon>Rhodopirellula</taxon>
    </lineage>
</organism>
<evidence type="ECO:0000256" key="2">
    <source>
        <dbReference type="SAM" id="Phobius"/>
    </source>
</evidence>
<evidence type="ECO:0000313" key="3">
    <source>
        <dbReference type="EMBL" id="MCC9645182.1"/>
    </source>
</evidence>
<feature type="transmembrane region" description="Helical" evidence="2">
    <location>
        <begin position="20"/>
        <end position="39"/>
    </location>
</feature>
<sequence length="297" mass="32086">MNDQPELQEQLNIEKGSNDINTSVIGAFCILLFTLMLMVQLGTATADRLQGDLDYAAEVIAEQDDKIEQTEKQRDEANQKAHDNQQKIDDLEGQVVASKGVSIAIACDQTGSMKHVLARLRAVLLAIAEMFPMATEDFSIGVILYGNGSHQTFQLKRIVHPDQDGGASLTQLQDFAERMTCAGGQADIDLAVAEAMKMLDAAPNSEKSRQLLLVCGDVSHGECQHHGPGDDDKLVQAVTAWATASGTHRRVLGLHTGLETHPARAFYERLGEANGASAFGSDPSDIFKMIFTASFGT</sequence>
<evidence type="ECO:0000313" key="4">
    <source>
        <dbReference type="Proteomes" id="UP001430306"/>
    </source>
</evidence>
<proteinExistence type="predicted"/>
<feature type="coiled-coil region" evidence="1">
    <location>
        <begin position="60"/>
        <end position="94"/>
    </location>
</feature>
<protein>
    <submittedName>
        <fullName evidence="3">VWA domain-containing protein</fullName>
    </submittedName>
</protein>
<dbReference type="SUPFAM" id="SSF53300">
    <property type="entry name" value="vWA-like"/>
    <property type="match status" value="1"/>
</dbReference>
<keyword evidence="2" id="KW-0472">Membrane</keyword>
<accession>A0ABS8NNP9</accession>
<keyword evidence="4" id="KW-1185">Reference proteome</keyword>
<dbReference type="RefSeq" id="WP_230276823.1">
    <property type="nucleotide sequence ID" value="NZ_JAJKFW010000064.1"/>
</dbReference>
<dbReference type="InterPro" id="IPR036465">
    <property type="entry name" value="vWFA_dom_sf"/>
</dbReference>
<reference evidence="3" key="1">
    <citation type="submission" date="2021-11" db="EMBL/GenBank/DDBJ databases">
        <title>Genome sequence.</title>
        <authorList>
            <person name="Sun Q."/>
        </authorList>
    </citation>
    <scope>NUCLEOTIDE SEQUENCE</scope>
    <source>
        <strain evidence="3">JC740</strain>
    </source>
</reference>
<dbReference type="Proteomes" id="UP001430306">
    <property type="component" value="Unassembled WGS sequence"/>
</dbReference>